<sequence length="65" mass="7382">MPKGHSRVTRPCEEVQAVLISYVGPFSPFSTHFSLSLLSYAYLSIKHEIKELRASNSPNLRRTHP</sequence>
<dbReference type="EMBL" id="KN402689">
    <property type="protein sequence ID" value="KHG14957.1"/>
    <property type="molecule type" value="Genomic_DNA"/>
</dbReference>
<evidence type="ECO:0000313" key="2">
    <source>
        <dbReference type="Proteomes" id="UP000032142"/>
    </source>
</evidence>
<name>A0A0B0NQL9_GOSAR</name>
<dbReference type="AlphaFoldDB" id="A0A0B0NQL9"/>
<proteinExistence type="predicted"/>
<keyword evidence="2" id="KW-1185">Reference proteome</keyword>
<reference evidence="2" key="1">
    <citation type="submission" date="2014-09" db="EMBL/GenBank/DDBJ databases">
        <authorList>
            <person name="Mudge J."/>
            <person name="Ramaraj T."/>
            <person name="Lindquist I.E."/>
            <person name="Bharti A.K."/>
            <person name="Sundararajan A."/>
            <person name="Cameron C.T."/>
            <person name="Woodward J.E."/>
            <person name="May G.D."/>
            <person name="Brubaker C."/>
            <person name="Broadhvest J."/>
            <person name="Wilkins T.A."/>
        </authorList>
    </citation>
    <scope>NUCLEOTIDE SEQUENCE</scope>
    <source>
        <strain evidence="2">cv. AKA8401</strain>
    </source>
</reference>
<protein>
    <submittedName>
        <fullName evidence="1">Uncharacterized protein</fullName>
    </submittedName>
</protein>
<evidence type="ECO:0000313" key="1">
    <source>
        <dbReference type="EMBL" id="KHG14957.1"/>
    </source>
</evidence>
<organism evidence="1 2">
    <name type="scientific">Gossypium arboreum</name>
    <name type="common">Tree cotton</name>
    <name type="synonym">Gossypium nanking</name>
    <dbReference type="NCBI Taxonomy" id="29729"/>
    <lineage>
        <taxon>Eukaryota</taxon>
        <taxon>Viridiplantae</taxon>
        <taxon>Streptophyta</taxon>
        <taxon>Embryophyta</taxon>
        <taxon>Tracheophyta</taxon>
        <taxon>Spermatophyta</taxon>
        <taxon>Magnoliopsida</taxon>
        <taxon>eudicotyledons</taxon>
        <taxon>Gunneridae</taxon>
        <taxon>Pentapetalae</taxon>
        <taxon>rosids</taxon>
        <taxon>malvids</taxon>
        <taxon>Malvales</taxon>
        <taxon>Malvaceae</taxon>
        <taxon>Malvoideae</taxon>
        <taxon>Gossypium</taxon>
    </lineage>
</organism>
<gene>
    <name evidence="1" type="ORF">F383_20349</name>
</gene>
<accession>A0A0B0NQL9</accession>
<dbReference type="Proteomes" id="UP000032142">
    <property type="component" value="Unassembled WGS sequence"/>
</dbReference>